<dbReference type="Gene3D" id="2.40.50.140">
    <property type="entry name" value="Nucleic acid-binding proteins"/>
    <property type="match status" value="1"/>
</dbReference>
<evidence type="ECO:0000256" key="2">
    <source>
        <dbReference type="ARBA" id="ARBA00022705"/>
    </source>
</evidence>
<protein>
    <recommendedName>
        <fullName evidence="4">Replication restart protein PriB</fullName>
    </recommendedName>
</protein>
<dbReference type="InterPro" id="IPR000424">
    <property type="entry name" value="Primosome_PriB/ssb"/>
</dbReference>
<evidence type="ECO:0000256" key="1">
    <source>
        <dbReference type="ARBA" id="ARBA00022515"/>
    </source>
</evidence>
<dbReference type="HAMAP" id="MF_00720">
    <property type="entry name" value="PriB"/>
    <property type="match status" value="1"/>
</dbReference>
<keyword evidence="2 4" id="KW-0235">DNA replication</keyword>
<dbReference type="Pfam" id="PF22657">
    <property type="entry name" value="SSB_1"/>
    <property type="match status" value="1"/>
</dbReference>
<evidence type="ECO:0000256" key="4">
    <source>
        <dbReference type="HAMAP-Rule" id="MF_00720"/>
    </source>
</evidence>
<dbReference type="EMBL" id="BAAAFN010000008">
    <property type="protein sequence ID" value="GAA0223653.1"/>
    <property type="molecule type" value="Genomic_DNA"/>
</dbReference>
<accession>A0ABN0TK32</accession>
<dbReference type="InterPro" id="IPR023646">
    <property type="entry name" value="Prisomal_replication_PriB"/>
</dbReference>
<comment type="similarity">
    <text evidence="4">Belongs to the PriB family.</text>
</comment>
<dbReference type="PROSITE" id="PS50935">
    <property type="entry name" value="SSB"/>
    <property type="match status" value="1"/>
</dbReference>
<keyword evidence="1 4" id="KW-0639">Primosome</keyword>
<evidence type="ECO:0000256" key="3">
    <source>
        <dbReference type="ARBA" id="ARBA00023125"/>
    </source>
</evidence>
<evidence type="ECO:0000313" key="5">
    <source>
        <dbReference type="EMBL" id="GAA0223653.1"/>
    </source>
</evidence>
<proteinExistence type="inferred from homology"/>
<keyword evidence="6" id="KW-1185">Reference proteome</keyword>
<dbReference type="PIRSF" id="PIRSF003135">
    <property type="entry name" value="Primosomal_n"/>
    <property type="match status" value="1"/>
</dbReference>
<dbReference type="NCBIfam" id="TIGR04418">
    <property type="entry name" value="PriB_gamma"/>
    <property type="match status" value="1"/>
</dbReference>
<reference evidence="5 6" key="1">
    <citation type="journal article" date="2019" name="Int. J. Syst. Evol. Microbiol.">
        <title>The Global Catalogue of Microorganisms (GCM) 10K type strain sequencing project: providing services to taxonomists for standard genome sequencing and annotation.</title>
        <authorList>
            <consortium name="The Broad Institute Genomics Platform"/>
            <consortium name="The Broad Institute Genome Sequencing Center for Infectious Disease"/>
            <person name="Wu L."/>
            <person name="Ma J."/>
        </authorList>
    </citation>
    <scope>NUCLEOTIDE SEQUENCE [LARGE SCALE GENOMIC DNA]</scope>
    <source>
        <strain evidence="5 6">JCM 16240</strain>
    </source>
</reference>
<sequence length="97" mass="10493">MNRVEIAARVAEAEPLRHTPAGTPVLRLRMEHESEVIEAGAPRTVRMELQAVALGDVASELAATPIGTPIQAIGFLAPLRQGSDRLVFHIQRIAQAH</sequence>
<gene>
    <name evidence="4 5" type="primary">priB</name>
    <name evidence="5" type="ORF">GCM10009125_10840</name>
</gene>
<dbReference type="RefSeq" id="WP_325123995.1">
    <property type="nucleotide sequence ID" value="NZ_BAAAFN010000008.1"/>
</dbReference>
<keyword evidence="3 4" id="KW-0238">DNA-binding</keyword>
<dbReference type="Proteomes" id="UP001501176">
    <property type="component" value="Unassembled WGS sequence"/>
</dbReference>
<comment type="function">
    <text evidence="4">Involved in the restart of stalled replication forks, which reloads the replicative helicase on sites other than the origin of replication; the PriA-PriB pathway is the major replication restart pathway. During primosome assembly it facilitates complex formation between PriA and DnaT on DNA; stabilizes PriA on DNA. Stimulates the DNA unwinding activity of PriA helicase.</text>
</comment>
<evidence type="ECO:0000313" key="6">
    <source>
        <dbReference type="Proteomes" id="UP001501176"/>
    </source>
</evidence>
<dbReference type="InterPro" id="IPR012340">
    <property type="entry name" value="NA-bd_OB-fold"/>
</dbReference>
<comment type="subunit">
    <text evidence="4">Homodimer. Interacts with PriA and DnaT. Component of the replication restart primosome. Primosome assembly occurs via a 'hand-off' mechanism. PriA binds to replication forks, subsequently PriB then DnaT bind; DnaT then displaces ssDNA to generate the helicase loading substrate.</text>
</comment>
<dbReference type="SUPFAM" id="SSF50249">
    <property type="entry name" value="Nucleic acid-binding proteins"/>
    <property type="match status" value="1"/>
</dbReference>
<comment type="caution">
    <text evidence="5">The sequence shown here is derived from an EMBL/GenBank/DDBJ whole genome shotgun (WGS) entry which is preliminary data.</text>
</comment>
<organism evidence="5 6">
    <name type="scientific">Castellaniella daejeonensis</name>
    <dbReference type="NCBI Taxonomy" id="659013"/>
    <lineage>
        <taxon>Bacteria</taxon>
        <taxon>Pseudomonadati</taxon>
        <taxon>Pseudomonadota</taxon>
        <taxon>Betaproteobacteria</taxon>
        <taxon>Burkholderiales</taxon>
        <taxon>Alcaligenaceae</taxon>
        <taxon>Castellaniella</taxon>
    </lineage>
</organism>
<name>A0ABN0TK32_9BURK</name>